<dbReference type="Pfam" id="PF01909">
    <property type="entry name" value="NTP_transf_2"/>
    <property type="match status" value="1"/>
</dbReference>
<proteinExistence type="predicted"/>
<evidence type="ECO:0000313" key="3">
    <source>
        <dbReference type="Proteomes" id="UP000185696"/>
    </source>
</evidence>
<dbReference type="EMBL" id="MSIF01000007">
    <property type="protein sequence ID" value="OLF10071.1"/>
    <property type="molecule type" value="Genomic_DNA"/>
</dbReference>
<dbReference type="RefSeq" id="WP_075133791.1">
    <property type="nucleotide sequence ID" value="NZ_MSIF01000007.1"/>
</dbReference>
<protein>
    <recommendedName>
        <fullName evidence="1">Polymerase nucleotidyl transferase domain-containing protein</fullName>
    </recommendedName>
</protein>
<keyword evidence="3" id="KW-1185">Reference proteome</keyword>
<name>A0A7Z1AXB7_9PSEU</name>
<evidence type="ECO:0000313" key="2">
    <source>
        <dbReference type="EMBL" id="OLF10071.1"/>
    </source>
</evidence>
<gene>
    <name evidence="2" type="ORF">BLA60_16555</name>
</gene>
<dbReference type="InterPro" id="IPR002934">
    <property type="entry name" value="Polymerase_NTP_transf_dom"/>
</dbReference>
<feature type="domain" description="Polymerase nucleotidyl transferase" evidence="1">
    <location>
        <begin position="13"/>
        <end position="52"/>
    </location>
</feature>
<dbReference type="AlphaFoldDB" id="A0A7Z1AXB7"/>
<dbReference type="CDD" id="cd05403">
    <property type="entry name" value="NT_KNTase_like"/>
    <property type="match status" value="1"/>
</dbReference>
<accession>A0A7Z1AXB7</accession>
<sequence length="94" mass="10204">MLSPTHQQLLDETLDHLRADPAVAGVLLSGSLARGTARPDSDLDLLVVTTGDLTWHPGDPVDLIARTADQWRSHVLRRADPTETGRAHLRPGRG</sequence>
<dbReference type="Gene3D" id="3.30.460.10">
    <property type="entry name" value="Beta Polymerase, domain 2"/>
    <property type="match status" value="1"/>
</dbReference>
<reference evidence="2 3" key="1">
    <citation type="submission" date="2016-12" db="EMBL/GenBank/DDBJ databases">
        <title>The draft genome sequence of Actinophytocola xinjiangensis.</title>
        <authorList>
            <person name="Wang W."/>
            <person name="Yuan L."/>
        </authorList>
    </citation>
    <scope>NUCLEOTIDE SEQUENCE [LARGE SCALE GENOMIC DNA]</scope>
    <source>
        <strain evidence="2 3">CGMCC 4.4663</strain>
    </source>
</reference>
<comment type="caution">
    <text evidence="2">The sequence shown here is derived from an EMBL/GenBank/DDBJ whole genome shotgun (WGS) entry which is preliminary data.</text>
</comment>
<organism evidence="2 3">
    <name type="scientific">Actinophytocola xinjiangensis</name>
    <dbReference type="NCBI Taxonomy" id="485602"/>
    <lineage>
        <taxon>Bacteria</taxon>
        <taxon>Bacillati</taxon>
        <taxon>Actinomycetota</taxon>
        <taxon>Actinomycetes</taxon>
        <taxon>Pseudonocardiales</taxon>
        <taxon>Pseudonocardiaceae</taxon>
    </lineage>
</organism>
<dbReference type="GO" id="GO:0016779">
    <property type="term" value="F:nucleotidyltransferase activity"/>
    <property type="evidence" value="ECO:0007669"/>
    <property type="project" value="InterPro"/>
</dbReference>
<dbReference type="Proteomes" id="UP000185696">
    <property type="component" value="Unassembled WGS sequence"/>
</dbReference>
<dbReference type="SUPFAM" id="SSF81301">
    <property type="entry name" value="Nucleotidyltransferase"/>
    <property type="match status" value="1"/>
</dbReference>
<dbReference type="InterPro" id="IPR043519">
    <property type="entry name" value="NT_sf"/>
</dbReference>
<evidence type="ECO:0000259" key="1">
    <source>
        <dbReference type="Pfam" id="PF01909"/>
    </source>
</evidence>